<feature type="region of interest" description="Disordered" evidence="1">
    <location>
        <begin position="143"/>
        <end position="185"/>
    </location>
</feature>
<dbReference type="Proteomes" id="UP000094819">
    <property type="component" value="Unassembled WGS sequence"/>
</dbReference>
<evidence type="ECO:0000256" key="1">
    <source>
        <dbReference type="SAM" id="MobiDB-lite"/>
    </source>
</evidence>
<feature type="compositionally biased region" description="Polar residues" evidence="1">
    <location>
        <begin position="1"/>
        <end position="13"/>
    </location>
</feature>
<feature type="compositionally biased region" description="Basic and acidic residues" evidence="1">
    <location>
        <begin position="176"/>
        <end position="185"/>
    </location>
</feature>
<feature type="region of interest" description="Disordered" evidence="1">
    <location>
        <begin position="1"/>
        <end position="27"/>
    </location>
</feature>
<dbReference type="GeneID" id="30196676"/>
<name>A0A1E3IBD4_9TREE</name>
<feature type="region of interest" description="Disordered" evidence="1">
    <location>
        <begin position="41"/>
        <end position="76"/>
    </location>
</feature>
<dbReference type="AlphaFoldDB" id="A0A1E3IBD4"/>
<evidence type="ECO:0000313" key="3">
    <source>
        <dbReference type="Proteomes" id="UP000094819"/>
    </source>
</evidence>
<gene>
    <name evidence="2" type="ORF">L198_07465</name>
</gene>
<evidence type="ECO:0000313" key="2">
    <source>
        <dbReference type="EMBL" id="ODN85897.1"/>
    </source>
</evidence>
<sequence length="185" mass="21107">MSAYNDTSNTSPYDTPIQHNEEPHHEPVTIEEIRELLDSLSYSSSECSRDGYFPPADTRRPNPYQPQDEDEYQSDTGLEPYTENERIRTVASQAADSAMIHLDHLPYDERACMAREWAIAQMTQQGYTVLFSAETGVVDADLGERREEVPDDDATSVDSSDPYRLYNLDDGDDDNERYHSIIDDD</sequence>
<keyword evidence="3" id="KW-1185">Reference proteome</keyword>
<dbReference type="EMBL" id="AWGH01000034">
    <property type="protein sequence ID" value="ODN85897.1"/>
    <property type="molecule type" value="Genomic_DNA"/>
</dbReference>
<reference evidence="2 3" key="1">
    <citation type="submission" date="2016-06" db="EMBL/GenBank/DDBJ databases">
        <title>Evolution of pathogenesis and genome organization in the Tremellales.</title>
        <authorList>
            <person name="Cuomo C."/>
            <person name="Litvintseva A."/>
            <person name="Heitman J."/>
            <person name="Chen Y."/>
            <person name="Sun S."/>
            <person name="Springer D."/>
            <person name="Dromer F."/>
            <person name="Young S."/>
            <person name="Zeng Q."/>
            <person name="Chapman S."/>
            <person name="Gujja S."/>
            <person name="Saif S."/>
            <person name="Birren B."/>
        </authorList>
    </citation>
    <scope>NUCLEOTIDE SEQUENCE [LARGE SCALE GENOMIC DNA]</scope>
    <source>
        <strain evidence="2 3">CBS 7118</strain>
    </source>
</reference>
<protein>
    <submittedName>
        <fullName evidence="2">Uncharacterized protein</fullName>
    </submittedName>
</protein>
<comment type="caution">
    <text evidence="2">The sequence shown here is derived from an EMBL/GenBank/DDBJ whole genome shotgun (WGS) entry which is preliminary data.</text>
</comment>
<proteinExistence type="predicted"/>
<organism evidence="2 3">
    <name type="scientific">Cryptococcus wingfieldii CBS 7118</name>
    <dbReference type="NCBI Taxonomy" id="1295528"/>
    <lineage>
        <taxon>Eukaryota</taxon>
        <taxon>Fungi</taxon>
        <taxon>Dikarya</taxon>
        <taxon>Basidiomycota</taxon>
        <taxon>Agaricomycotina</taxon>
        <taxon>Tremellomycetes</taxon>
        <taxon>Tremellales</taxon>
        <taxon>Cryptococcaceae</taxon>
        <taxon>Cryptococcus</taxon>
    </lineage>
</organism>
<dbReference type="RefSeq" id="XP_019028602.1">
    <property type="nucleotide sequence ID" value="XM_019179461.1"/>
</dbReference>
<accession>A0A1E3IBD4</accession>